<comment type="caution">
    <text evidence="6">The sequence shown here is derived from an EMBL/GenBank/DDBJ whole genome shotgun (WGS) entry which is preliminary data.</text>
</comment>
<evidence type="ECO:0000256" key="2">
    <source>
        <dbReference type="ARBA" id="ARBA00022785"/>
    </source>
</evidence>
<sequence>MAHKKPHLTILGSAHTAYPTSPDKARLEAIPFNNQGNHTTVTLSTDEFTSLCPVTGQPDFGEIVIEYVPEKLLVESKSLKLYLFSFRNLGIFQEEIVNRILNDLKKALKPRSIKVTGRFKARGGIVIAPVAQWNR</sequence>
<dbReference type="Gene3D" id="3.30.1130.10">
    <property type="match status" value="1"/>
</dbReference>
<comment type="subcellular location">
    <subcellularLocation>
        <location evidence="5">Cytoplasm</location>
    </subcellularLocation>
</comment>
<keyword evidence="4 5" id="KW-0560">Oxidoreductase</keyword>
<dbReference type="GO" id="GO:0005737">
    <property type="term" value="C:cytoplasm"/>
    <property type="evidence" value="ECO:0007669"/>
    <property type="project" value="UniProtKB-SubCell"/>
</dbReference>
<feature type="active site" description="Proton donor" evidence="5">
    <location>
        <position position="59"/>
    </location>
</feature>
<dbReference type="PANTHER" id="PTHR34354">
    <property type="entry name" value="NADPH-DEPENDENT 7-CYANO-7-DEAZAGUANINE REDUCTASE"/>
    <property type="match status" value="1"/>
</dbReference>
<dbReference type="PANTHER" id="PTHR34354:SF1">
    <property type="entry name" value="NADPH-DEPENDENT 7-CYANO-7-DEAZAGUANINE REDUCTASE"/>
    <property type="match status" value="1"/>
</dbReference>
<feature type="binding site" evidence="5">
    <location>
        <begin position="93"/>
        <end position="94"/>
    </location>
    <ligand>
        <name>substrate</name>
    </ligand>
</feature>
<dbReference type="InterPro" id="IPR043133">
    <property type="entry name" value="GTP-CH-I_C/QueF"/>
</dbReference>
<dbReference type="Proteomes" id="UP000179243">
    <property type="component" value="Unassembled WGS sequence"/>
</dbReference>
<feature type="active site" description="Thioimide intermediate" evidence="5">
    <location>
        <position position="52"/>
    </location>
</feature>
<evidence type="ECO:0000256" key="5">
    <source>
        <dbReference type="HAMAP-Rule" id="MF_00818"/>
    </source>
</evidence>
<dbReference type="InterPro" id="IPR029500">
    <property type="entry name" value="QueF"/>
</dbReference>
<evidence type="ECO:0000313" key="7">
    <source>
        <dbReference type="Proteomes" id="UP000179243"/>
    </source>
</evidence>
<dbReference type="GO" id="GO:0008616">
    <property type="term" value="P:tRNA queuosine(34) biosynthetic process"/>
    <property type="evidence" value="ECO:0007669"/>
    <property type="project" value="UniProtKB-UniRule"/>
</dbReference>
<dbReference type="SUPFAM" id="SSF55620">
    <property type="entry name" value="Tetrahydrobiopterin biosynthesis enzymes-like"/>
    <property type="match status" value="1"/>
</dbReference>
<protein>
    <recommendedName>
        <fullName evidence="5">NADPH-dependent 7-cyano-7-deazaguanine reductase</fullName>
        <ecNumber evidence="5">1.7.1.13</ecNumber>
    </recommendedName>
    <alternativeName>
        <fullName evidence="5">7-cyano-7-carbaguanine reductase</fullName>
    </alternativeName>
    <alternativeName>
        <fullName evidence="5">NADPH-dependent nitrile oxidoreductase</fullName>
    </alternativeName>
    <alternativeName>
        <fullName evidence="5">PreQ(0) reductase</fullName>
    </alternativeName>
</protein>
<organism evidence="6 7">
    <name type="scientific">Candidatus Raymondbacteria bacterium RIFOXYD12_FULL_49_13</name>
    <dbReference type="NCBI Taxonomy" id="1817890"/>
    <lineage>
        <taxon>Bacteria</taxon>
        <taxon>Raymondiibacteriota</taxon>
    </lineage>
</organism>
<proteinExistence type="inferred from homology"/>
<keyword evidence="2 5" id="KW-0671">Queuosine biosynthesis</keyword>
<gene>
    <name evidence="5" type="primary">queF</name>
    <name evidence="6" type="ORF">A2519_12610</name>
</gene>
<dbReference type="AlphaFoldDB" id="A0A1F7EZG3"/>
<comment type="similarity">
    <text evidence="5">Belongs to the GTP cyclohydrolase I family. QueF type 1 subfamily.</text>
</comment>
<dbReference type="GO" id="GO:0033739">
    <property type="term" value="F:preQ1 synthase activity"/>
    <property type="evidence" value="ECO:0007669"/>
    <property type="project" value="UniProtKB-UniRule"/>
</dbReference>
<accession>A0A1F7EZG3</accession>
<reference evidence="6 7" key="1">
    <citation type="journal article" date="2016" name="Nat. Commun.">
        <title>Thousands of microbial genomes shed light on interconnected biogeochemical processes in an aquifer system.</title>
        <authorList>
            <person name="Anantharaman K."/>
            <person name="Brown C.T."/>
            <person name="Hug L.A."/>
            <person name="Sharon I."/>
            <person name="Castelle C.J."/>
            <person name="Probst A.J."/>
            <person name="Thomas B.C."/>
            <person name="Singh A."/>
            <person name="Wilkins M.J."/>
            <person name="Karaoz U."/>
            <person name="Brodie E.L."/>
            <person name="Williams K.H."/>
            <person name="Hubbard S.S."/>
            <person name="Banfield J.F."/>
        </authorList>
    </citation>
    <scope>NUCLEOTIDE SEQUENCE [LARGE SCALE GENOMIC DNA]</scope>
</reference>
<dbReference type="NCBIfam" id="TIGR03139">
    <property type="entry name" value="QueF-II"/>
    <property type="match status" value="1"/>
</dbReference>
<dbReference type="EMBL" id="MFYX01000159">
    <property type="protein sequence ID" value="OGJ99779.1"/>
    <property type="molecule type" value="Genomic_DNA"/>
</dbReference>
<comment type="pathway">
    <text evidence="5">tRNA modification; tRNA-queuosine biosynthesis.</text>
</comment>
<dbReference type="InterPro" id="IPR050084">
    <property type="entry name" value="NADPH_dep_7-cyano-7-deazaG_red"/>
</dbReference>
<feature type="binding site" evidence="5">
    <location>
        <begin position="74"/>
        <end position="76"/>
    </location>
    <ligand>
        <name>substrate</name>
    </ligand>
</feature>
<evidence type="ECO:0000256" key="4">
    <source>
        <dbReference type="ARBA" id="ARBA00023002"/>
    </source>
</evidence>
<comment type="function">
    <text evidence="5">Catalyzes the NADPH-dependent reduction of 7-cyano-7-deazaguanine (preQ0) to 7-aminomethyl-7-deazaguanine (preQ1).</text>
</comment>
<dbReference type="EC" id="1.7.1.13" evidence="5"/>
<evidence type="ECO:0000256" key="1">
    <source>
        <dbReference type="ARBA" id="ARBA00022490"/>
    </source>
</evidence>
<evidence type="ECO:0000313" key="6">
    <source>
        <dbReference type="EMBL" id="OGJ99779.1"/>
    </source>
</evidence>
<dbReference type="Pfam" id="PF14489">
    <property type="entry name" value="QueF"/>
    <property type="match status" value="1"/>
</dbReference>
<keyword evidence="3 5" id="KW-0521">NADP</keyword>
<dbReference type="PIRSF" id="PIRSF027377">
    <property type="entry name" value="Nitrile_oxidored_QueF"/>
    <property type="match status" value="1"/>
</dbReference>
<name>A0A1F7EZG3_UNCRA</name>
<dbReference type="InterPro" id="IPR016856">
    <property type="entry name" value="QueF_type1"/>
</dbReference>
<evidence type="ECO:0000256" key="3">
    <source>
        <dbReference type="ARBA" id="ARBA00022857"/>
    </source>
</evidence>
<keyword evidence="1 5" id="KW-0963">Cytoplasm</keyword>
<comment type="catalytic activity">
    <reaction evidence="5">
        <text>7-aminomethyl-7-carbaguanine + 2 NADP(+) = 7-cyano-7-carbaguanine + 2 NADPH + 3 H(+)</text>
        <dbReference type="Rhea" id="RHEA:13409"/>
        <dbReference type="ChEBI" id="CHEBI:15378"/>
        <dbReference type="ChEBI" id="CHEBI:45075"/>
        <dbReference type="ChEBI" id="CHEBI:57783"/>
        <dbReference type="ChEBI" id="CHEBI:58349"/>
        <dbReference type="ChEBI" id="CHEBI:58703"/>
        <dbReference type="EC" id="1.7.1.13"/>
    </reaction>
</comment>
<dbReference type="UniPathway" id="UPA00392"/>
<dbReference type="HAMAP" id="MF_00818">
    <property type="entry name" value="QueF_type1"/>
    <property type="match status" value="1"/>
</dbReference>